<protein>
    <submittedName>
        <fullName evidence="3">Acyl-CoA ligase (AMP-forming), exosortase A system-associated</fullName>
    </submittedName>
</protein>
<accession>A0A418XUF3</accession>
<dbReference type="InterPro" id="IPR042099">
    <property type="entry name" value="ANL_N_sf"/>
</dbReference>
<keyword evidence="4" id="KW-1185">Reference proteome</keyword>
<dbReference type="Gene3D" id="3.30.300.30">
    <property type="match status" value="1"/>
</dbReference>
<dbReference type="SUPFAM" id="SSF56801">
    <property type="entry name" value="Acetyl-CoA synthetase-like"/>
    <property type="match status" value="1"/>
</dbReference>
<dbReference type="PROSITE" id="PS00455">
    <property type="entry name" value="AMP_BINDING"/>
    <property type="match status" value="1"/>
</dbReference>
<dbReference type="EMBL" id="QYUP01000109">
    <property type="protein sequence ID" value="RJG16273.1"/>
    <property type="molecule type" value="Genomic_DNA"/>
</dbReference>
<dbReference type="Proteomes" id="UP000284006">
    <property type="component" value="Unassembled WGS sequence"/>
</dbReference>
<proteinExistence type="predicted"/>
<dbReference type="Gene3D" id="3.40.50.12780">
    <property type="entry name" value="N-terminal domain of ligase-like"/>
    <property type="match status" value="1"/>
</dbReference>
<comment type="caution">
    <text evidence="3">The sequence shown here is derived from an EMBL/GenBank/DDBJ whole genome shotgun (WGS) entry which is preliminary data.</text>
</comment>
<reference evidence="3 4" key="1">
    <citation type="submission" date="2018-09" db="EMBL/GenBank/DDBJ databases">
        <authorList>
            <person name="Zhu H."/>
        </authorList>
    </citation>
    <scope>NUCLEOTIDE SEQUENCE [LARGE SCALE GENOMIC DNA]</scope>
    <source>
        <strain evidence="3 4">K1S02-61</strain>
    </source>
</reference>
<evidence type="ECO:0000259" key="2">
    <source>
        <dbReference type="Pfam" id="PF13193"/>
    </source>
</evidence>
<dbReference type="InterPro" id="IPR020845">
    <property type="entry name" value="AMP-binding_CS"/>
</dbReference>
<evidence type="ECO:0000313" key="3">
    <source>
        <dbReference type="EMBL" id="RJG16273.1"/>
    </source>
</evidence>
<dbReference type="PANTHER" id="PTHR43767">
    <property type="entry name" value="LONG-CHAIN-FATTY-ACID--COA LIGASE"/>
    <property type="match status" value="1"/>
</dbReference>
<dbReference type="InterPro" id="IPR025110">
    <property type="entry name" value="AMP-bd_C"/>
</dbReference>
<dbReference type="AlphaFoldDB" id="A0A418XUF3"/>
<organism evidence="3 4">
    <name type="scientific">Massilia cavernae</name>
    <dbReference type="NCBI Taxonomy" id="2320864"/>
    <lineage>
        <taxon>Bacteria</taxon>
        <taxon>Pseudomonadati</taxon>
        <taxon>Pseudomonadota</taxon>
        <taxon>Betaproteobacteria</taxon>
        <taxon>Burkholderiales</taxon>
        <taxon>Oxalobacteraceae</taxon>
        <taxon>Telluria group</taxon>
        <taxon>Massilia</taxon>
    </lineage>
</organism>
<dbReference type="InterPro" id="IPR017529">
    <property type="entry name" value="AcylCoA_ligase_PEP_1"/>
</dbReference>
<dbReference type="InterPro" id="IPR000873">
    <property type="entry name" value="AMP-dep_synth/lig_dom"/>
</dbReference>
<feature type="domain" description="AMP-binding enzyme C-terminal" evidence="2">
    <location>
        <begin position="437"/>
        <end position="513"/>
    </location>
</feature>
<feature type="domain" description="AMP-dependent synthetase/ligase" evidence="1">
    <location>
        <begin position="11"/>
        <end position="375"/>
    </location>
</feature>
<dbReference type="PANTHER" id="PTHR43767:SF10">
    <property type="entry name" value="SURFACTIN SYNTHASE SUBUNIT 1"/>
    <property type="match status" value="1"/>
</dbReference>
<name>A0A418XUF3_9BURK</name>
<dbReference type="Pfam" id="PF13193">
    <property type="entry name" value="AMP-binding_C"/>
    <property type="match status" value="1"/>
</dbReference>
<dbReference type="RefSeq" id="WP_119810834.1">
    <property type="nucleotide sequence ID" value="NZ_QYUP01000109.1"/>
</dbReference>
<sequence length="532" mass="56884">MSDLVHDFIFASARLSPAAEALVYGNIRVDYATLATNVRQVAESLAALGLSRGERLAVYLEKNIENVAAMFGAAAAGGVFVPVNPLLKPEQVSYILADCNVRILVTSADRLKLLAPALRQCPDLRTVIVAGKAGELPDLGRIGVMAWDTALAAAASGAHRPATVRNIDADMAAILYTSGSTGKPKGVVLSHRNMVAGANSVASYLENTPADRILAVLPLSFDYGLSQLTTAFSVGATAVLINHLFPRDILNAVVAERITGLAAVPPLWIQVAPLPWPADCTLRYLTNSGGAMQRPTLDALRRALPNAKPFLMYGLTEAFRSTFLPPSELERRPDSMGKAIPNAEVMVLRPDGSECDPGEAGELVHRGALVSLGYWNDRAKTAERFKPLQSVQHGLPLTEMAVWSGDTVRKDEEGFLYFISRNDEMIKTSGYRVSPSEVEEVVYARDGVAEAAAIGLKHPALGQAIVVVAHAAEGVALDEAALLAACKPHLPGYMLPAKFIISPASLPRNPNGKIDRKLLSTQLENLFMEAAQ</sequence>
<keyword evidence="3" id="KW-0436">Ligase</keyword>
<dbReference type="InterPro" id="IPR045851">
    <property type="entry name" value="AMP-bd_C_sf"/>
</dbReference>
<dbReference type="OrthoDB" id="9766486at2"/>
<gene>
    <name evidence="3" type="ORF">D3872_11145</name>
</gene>
<dbReference type="Pfam" id="PF00501">
    <property type="entry name" value="AMP-binding"/>
    <property type="match status" value="1"/>
</dbReference>
<dbReference type="NCBIfam" id="TIGR03098">
    <property type="entry name" value="ligase_PEP_1"/>
    <property type="match status" value="1"/>
</dbReference>
<dbReference type="InterPro" id="IPR050237">
    <property type="entry name" value="ATP-dep_AMP-bd_enzyme"/>
</dbReference>
<evidence type="ECO:0000259" key="1">
    <source>
        <dbReference type="Pfam" id="PF00501"/>
    </source>
</evidence>
<evidence type="ECO:0000313" key="4">
    <source>
        <dbReference type="Proteomes" id="UP000284006"/>
    </source>
</evidence>
<dbReference type="GO" id="GO:0016877">
    <property type="term" value="F:ligase activity, forming carbon-sulfur bonds"/>
    <property type="evidence" value="ECO:0007669"/>
    <property type="project" value="UniProtKB-ARBA"/>
</dbReference>